<sequence>MRSPHDHSQLPVPVRIAVSLTLFCERSVFSGERGVSRRTAAHNALLAYLTRTQNYLVPSKFAYCDGELQNHKLRMVRHAT</sequence>
<evidence type="ECO:0000313" key="2">
    <source>
        <dbReference type="Proteomes" id="UP000299102"/>
    </source>
</evidence>
<protein>
    <submittedName>
        <fullName evidence="1">Uncharacterized protein</fullName>
    </submittedName>
</protein>
<reference evidence="1 2" key="1">
    <citation type="journal article" date="2019" name="Commun. Biol.">
        <title>The bagworm genome reveals a unique fibroin gene that provides high tensile strength.</title>
        <authorList>
            <person name="Kono N."/>
            <person name="Nakamura H."/>
            <person name="Ohtoshi R."/>
            <person name="Tomita M."/>
            <person name="Numata K."/>
            <person name="Arakawa K."/>
        </authorList>
    </citation>
    <scope>NUCLEOTIDE SEQUENCE [LARGE SCALE GENOMIC DNA]</scope>
</reference>
<dbReference type="EMBL" id="BGZK01000537">
    <property type="protein sequence ID" value="GBP49104.1"/>
    <property type="molecule type" value="Genomic_DNA"/>
</dbReference>
<evidence type="ECO:0000313" key="1">
    <source>
        <dbReference type="EMBL" id="GBP49104.1"/>
    </source>
</evidence>
<proteinExistence type="predicted"/>
<comment type="caution">
    <text evidence="1">The sequence shown here is derived from an EMBL/GenBank/DDBJ whole genome shotgun (WGS) entry which is preliminary data.</text>
</comment>
<accession>A0A4C1WG26</accession>
<dbReference type="Proteomes" id="UP000299102">
    <property type="component" value="Unassembled WGS sequence"/>
</dbReference>
<organism evidence="1 2">
    <name type="scientific">Eumeta variegata</name>
    <name type="common">Bagworm moth</name>
    <name type="synonym">Eumeta japonica</name>
    <dbReference type="NCBI Taxonomy" id="151549"/>
    <lineage>
        <taxon>Eukaryota</taxon>
        <taxon>Metazoa</taxon>
        <taxon>Ecdysozoa</taxon>
        <taxon>Arthropoda</taxon>
        <taxon>Hexapoda</taxon>
        <taxon>Insecta</taxon>
        <taxon>Pterygota</taxon>
        <taxon>Neoptera</taxon>
        <taxon>Endopterygota</taxon>
        <taxon>Lepidoptera</taxon>
        <taxon>Glossata</taxon>
        <taxon>Ditrysia</taxon>
        <taxon>Tineoidea</taxon>
        <taxon>Psychidae</taxon>
        <taxon>Oiketicinae</taxon>
        <taxon>Eumeta</taxon>
    </lineage>
</organism>
<name>A0A4C1WG26_EUMVA</name>
<keyword evidence="2" id="KW-1185">Reference proteome</keyword>
<gene>
    <name evidence="1" type="ORF">EVAR_26812_1</name>
</gene>
<dbReference type="AlphaFoldDB" id="A0A4C1WG26"/>